<dbReference type="Proteomes" id="UP000004440">
    <property type="component" value="Unassembled WGS sequence"/>
</dbReference>
<proteinExistence type="predicted"/>
<evidence type="ECO:0000313" key="2">
    <source>
        <dbReference type="Proteomes" id="UP000004440"/>
    </source>
</evidence>
<reference evidence="1 2" key="1">
    <citation type="journal article" date="2011" name="J. Bacteriol.">
        <title>Genome Sequence of an Ammonia-Oxidizing Soil Archaeon, "Candidatus Nitrosoarchaeum koreensis" MY1.</title>
        <authorList>
            <person name="Kim B.K."/>
            <person name="Jung M.Y."/>
            <person name="Yu D.S."/>
            <person name="Park S.J."/>
            <person name="Oh T.K."/>
            <person name="Rhee S.K."/>
            <person name="Kim J.F."/>
        </authorList>
    </citation>
    <scope>NUCLEOTIDE SEQUENCE [LARGE SCALE GENOMIC DNA]</scope>
    <source>
        <strain evidence="1 2">MY1</strain>
    </source>
</reference>
<accession>F9CWN8</accession>
<name>F9CWN8_9ARCH</name>
<sequence length="124" mass="14612">MVTYNDYLKGILEKVQIAYNTLEKLEDKPGDLDTIKKEISKIKGFFQVFITKTDNDNNPLSDFSELKSKFEHYLDMYSFEKEIETMAPLYANDSNRLKNIRLKILESLSDKKLMNDIKYILDKL</sequence>
<gene>
    <name evidence="1" type="ORF">MY1_0929</name>
</gene>
<dbReference type="AlphaFoldDB" id="F9CWN8"/>
<protein>
    <submittedName>
        <fullName evidence="1">Uncharacterized protein</fullName>
    </submittedName>
</protein>
<dbReference type="RefSeq" id="WP_007550501.1">
    <property type="nucleotide sequence ID" value="NZ_AFPU01000001.1"/>
</dbReference>
<dbReference type="OrthoDB" id="4894at2157"/>
<dbReference type="EMBL" id="AFPU01000001">
    <property type="protein sequence ID" value="EGP93690.1"/>
    <property type="molecule type" value="Genomic_DNA"/>
</dbReference>
<keyword evidence="2" id="KW-1185">Reference proteome</keyword>
<organism evidence="1 2">
    <name type="scientific">Nitrosarchaeum koreense MY1</name>
    <dbReference type="NCBI Taxonomy" id="1001994"/>
    <lineage>
        <taxon>Archaea</taxon>
        <taxon>Nitrososphaerota</taxon>
        <taxon>Nitrososphaeria</taxon>
        <taxon>Nitrosopumilales</taxon>
        <taxon>Nitrosopumilaceae</taxon>
        <taxon>Nitrosarchaeum</taxon>
    </lineage>
</organism>
<comment type="caution">
    <text evidence="1">The sequence shown here is derived from an EMBL/GenBank/DDBJ whole genome shotgun (WGS) entry which is preliminary data.</text>
</comment>
<evidence type="ECO:0000313" key="1">
    <source>
        <dbReference type="EMBL" id="EGP93690.1"/>
    </source>
</evidence>